<keyword evidence="2" id="KW-1185">Reference proteome</keyword>
<evidence type="ECO:0000313" key="2">
    <source>
        <dbReference type="Proteomes" id="UP000789860"/>
    </source>
</evidence>
<protein>
    <submittedName>
        <fullName evidence="1">9843_t:CDS:1</fullName>
    </submittedName>
</protein>
<gene>
    <name evidence="1" type="ORF">SCALOS_LOCUS4251</name>
</gene>
<sequence>ICNYVLVGIWIINETLSVKNKKSGLRPLAQKLQTVTLAIKNHLICLKDQLTRLKDLFKDDVENSDTILLCIKSEPHVEFCNDEENIPFIKVILDKIKTNWKNSILNLIKEIESKIESI</sequence>
<organism evidence="1 2">
    <name type="scientific">Scutellospora calospora</name>
    <dbReference type="NCBI Taxonomy" id="85575"/>
    <lineage>
        <taxon>Eukaryota</taxon>
        <taxon>Fungi</taxon>
        <taxon>Fungi incertae sedis</taxon>
        <taxon>Mucoromycota</taxon>
        <taxon>Glomeromycotina</taxon>
        <taxon>Glomeromycetes</taxon>
        <taxon>Diversisporales</taxon>
        <taxon>Gigasporaceae</taxon>
        <taxon>Scutellospora</taxon>
    </lineage>
</organism>
<evidence type="ECO:0000313" key="1">
    <source>
        <dbReference type="EMBL" id="CAG8525766.1"/>
    </source>
</evidence>
<feature type="non-terminal residue" evidence="1">
    <location>
        <position position="1"/>
    </location>
</feature>
<accession>A0ACA9LFM4</accession>
<proteinExistence type="predicted"/>
<reference evidence="1" key="1">
    <citation type="submission" date="2021-06" db="EMBL/GenBank/DDBJ databases">
        <authorList>
            <person name="Kallberg Y."/>
            <person name="Tangrot J."/>
            <person name="Rosling A."/>
        </authorList>
    </citation>
    <scope>NUCLEOTIDE SEQUENCE</scope>
    <source>
        <strain evidence="1">AU212A</strain>
    </source>
</reference>
<comment type="caution">
    <text evidence="1">The sequence shown here is derived from an EMBL/GenBank/DDBJ whole genome shotgun (WGS) entry which is preliminary data.</text>
</comment>
<dbReference type="EMBL" id="CAJVPM010005583">
    <property type="protein sequence ID" value="CAG8525766.1"/>
    <property type="molecule type" value="Genomic_DNA"/>
</dbReference>
<dbReference type="Proteomes" id="UP000789860">
    <property type="component" value="Unassembled WGS sequence"/>
</dbReference>
<name>A0ACA9LFM4_9GLOM</name>